<evidence type="ECO:0000256" key="5">
    <source>
        <dbReference type="ARBA" id="ARBA00022826"/>
    </source>
</evidence>
<feature type="transmembrane region" description="Helical" evidence="11">
    <location>
        <begin position="200"/>
        <end position="218"/>
    </location>
</feature>
<dbReference type="AlphaFoldDB" id="A0A9W6ZSC3"/>
<dbReference type="Pfam" id="PF00520">
    <property type="entry name" value="Ion_trans"/>
    <property type="match status" value="1"/>
</dbReference>
<proteinExistence type="predicted"/>
<feature type="transmembrane region" description="Helical" evidence="11">
    <location>
        <begin position="175"/>
        <end position="194"/>
    </location>
</feature>
<gene>
    <name evidence="13" type="ORF">TL16_g02616</name>
</gene>
<dbReference type="PRINTS" id="PR00169">
    <property type="entry name" value="KCHANNEL"/>
</dbReference>
<feature type="domain" description="Ion transport" evidence="12">
    <location>
        <begin position="11"/>
        <end position="221"/>
    </location>
</feature>
<dbReference type="PANTHER" id="PTHR11537">
    <property type="entry name" value="VOLTAGE-GATED POTASSIUM CHANNEL"/>
    <property type="match status" value="1"/>
</dbReference>
<comment type="caution">
    <text evidence="13">The sequence shown here is derived from an EMBL/GenBank/DDBJ whole genome shotgun (WGS) entry which is preliminary data.</text>
</comment>
<keyword evidence="7 11" id="KW-1133">Transmembrane helix</keyword>
<keyword evidence="9 11" id="KW-0472">Membrane</keyword>
<evidence type="ECO:0000256" key="6">
    <source>
        <dbReference type="ARBA" id="ARBA00022958"/>
    </source>
</evidence>
<feature type="transmembrane region" description="Helical" evidence="11">
    <location>
        <begin position="72"/>
        <end position="92"/>
    </location>
</feature>
<dbReference type="Proteomes" id="UP001162640">
    <property type="component" value="Unassembled WGS sequence"/>
</dbReference>
<keyword evidence="5" id="KW-0631">Potassium channel</keyword>
<evidence type="ECO:0000256" key="10">
    <source>
        <dbReference type="ARBA" id="ARBA00023303"/>
    </source>
</evidence>
<keyword evidence="3" id="KW-0633">Potassium transport</keyword>
<evidence type="ECO:0000256" key="7">
    <source>
        <dbReference type="ARBA" id="ARBA00022989"/>
    </source>
</evidence>
<feature type="transmembrane region" description="Helical" evidence="11">
    <location>
        <begin position="12"/>
        <end position="32"/>
    </location>
</feature>
<reference evidence="14" key="1">
    <citation type="journal article" date="2023" name="Commun. Biol.">
        <title>Genome analysis of Parmales, the sister group of diatoms, reveals the evolutionary specialization of diatoms from phago-mixotrophs to photoautotrophs.</title>
        <authorList>
            <person name="Ban H."/>
            <person name="Sato S."/>
            <person name="Yoshikawa S."/>
            <person name="Yamada K."/>
            <person name="Nakamura Y."/>
            <person name="Ichinomiya M."/>
            <person name="Sato N."/>
            <person name="Blanc-Mathieu R."/>
            <person name="Endo H."/>
            <person name="Kuwata A."/>
            <person name="Ogata H."/>
        </authorList>
    </citation>
    <scope>NUCLEOTIDE SEQUENCE [LARGE SCALE GENOMIC DNA]</scope>
</reference>
<evidence type="ECO:0000313" key="13">
    <source>
        <dbReference type="EMBL" id="GMH58476.1"/>
    </source>
</evidence>
<keyword evidence="6" id="KW-0630">Potassium</keyword>
<evidence type="ECO:0000256" key="8">
    <source>
        <dbReference type="ARBA" id="ARBA00023065"/>
    </source>
</evidence>
<evidence type="ECO:0000256" key="9">
    <source>
        <dbReference type="ARBA" id="ARBA00023136"/>
    </source>
</evidence>
<sequence>MTLPDVLTSPQFELLSSSLCILSSITYAILTIPTLSPLTSVTLTLLEDGISVFFGVEYVVRWISLGFSPKYFFKPLAVIDLVSFLPTLITILNPTFSQNGLTFLRLLRILRLQRYVSDFESFKNLEIALGIPPTNVKKSQLQFARFFSSIGTLLFISTGLIYASEHTDNPQIPDFFTALYFGLCTLTTVGFGDIVPVTFYGRLVVCFSIIIGVGVVPLQVGELAKEILGNGDEERERGEERVRVAEEGEKFWRENYETLREEFIKLKKDEVLTRVGEGEGEEGEGGRRRVVHCDELINIMNKNLSIQKGCGFLLLYYCLDFFDALPVSVKGGFPHVDFAAFSARGQDGARFVPSCGMRLTGVC</sequence>
<keyword evidence="8" id="KW-0406">Ion transport</keyword>
<dbReference type="Gene3D" id="1.10.287.70">
    <property type="match status" value="1"/>
</dbReference>
<dbReference type="GO" id="GO:0001508">
    <property type="term" value="P:action potential"/>
    <property type="evidence" value="ECO:0007669"/>
    <property type="project" value="TreeGrafter"/>
</dbReference>
<dbReference type="GO" id="GO:0005249">
    <property type="term" value="F:voltage-gated potassium channel activity"/>
    <property type="evidence" value="ECO:0007669"/>
    <property type="project" value="InterPro"/>
</dbReference>
<keyword evidence="10" id="KW-0407">Ion channel</keyword>
<evidence type="ECO:0000256" key="2">
    <source>
        <dbReference type="ARBA" id="ARBA00022448"/>
    </source>
</evidence>
<evidence type="ECO:0000256" key="11">
    <source>
        <dbReference type="SAM" id="Phobius"/>
    </source>
</evidence>
<organism evidence="13 14">
    <name type="scientific">Triparma laevis f. inornata</name>
    <dbReference type="NCBI Taxonomy" id="1714386"/>
    <lineage>
        <taxon>Eukaryota</taxon>
        <taxon>Sar</taxon>
        <taxon>Stramenopiles</taxon>
        <taxon>Ochrophyta</taxon>
        <taxon>Bolidophyceae</taxon>
        <taxon>Parmales</taxon>
        <taxon>Triparmaceae</taxon>
        <taxon>Triparma</taxon>
    </lineage>
</organism>
<keyword evidence="4 11" id="KW-0812">Transmembrane</keyword>
<keyword evidence="2" id="KW-0813">Transport</keyword>
<evidence type="ECO:0000313" key="14">
    <source>
        <dbReference type="Proteomes" id="UP001162640"/>
    </source>
</evidence>
<dbReference type="PANTHER" id="PTHR11537:SF254">
    <property type="entry name" value="POTASSIUM VOLTAGE-GATED CHANNEL PROTEIN SHAB"/>
    <property type="match status" value="1"/>
</dbReference>
<dbReference type="SUPFAM" id="SSF81324">
    <property type="entry name" value="Voltage-gated potassium channels"/>
    <property type="match status" value="1"/>
</dbReference>
<evidence type="ECO:0000259" key="12">
    <source>
        <dbReference type="Pfam" id="PF00520"/>
    </source>
</evidence>
<evidence type="ECO:0000256" key="1">
    <source>
        <dbReference type="ARBA" id="ARBA00004141"/>
    </source>
</evidence>
<accession>A0A9W6ZSC3</accession>
<name>A0A9W6ZSC3_9STRA</name>
<dbReference type="EMBL" id="BLQM01000065">
    <property type="protein sequence ID" value="GMH58476.1"/>
    <property type="molecule type" value="Genomic_DNA"/>
</dbReference>
<dbReference type="InterPro" id="IPR028325">
    <property type="entry name" value="VG_K_chnl"/>
</dbReference>
<dbReference type="InterPro" id="IPR005821">
    <property type="entry name" value="Ion_trans_dom"/>
</dbReference>
<evidence type="ECO:0000256" key="4">
    <source>
        <dbReference type="ARBA" id="ARBA00022692"/>
    </source>
</evidence>
<feature type="transmembrane region" description="Helical" evidence="11">
    <location>
        <begin position="143"/>
        <end position="163"/>
    </location>
</feature>
<comment type="subcellular location">
    <subcellularLocation>
        <location evidence="1">Membrane</location>
        <topology evidence="1">Multi-pass membrane protein</topology>
    </subcellularLocation>
</comment>
<evidence type="ECO:0000256" key="3">
    <source>
        <dbReference type="ARBA" id="ARBA00022538"/>
    </source>
</evidence>
<dbReference type="GO" id="GO:0008076">
    <property type="term" value="C:voltage-gated potassium channel complex"/>
    <property type="evidence" value="ECO:0007669"/>
    <property type="project" value="InterPro"/>
</dbReference>
<protein>
    <recommendedName>
        <fullName evidence="12">Ion transport domain-containing protein</fullName>
    </recommendedName>
</protein>